<evidence type="ECO:0008006" key="3">
    <source>
        <dbReference type="Google" id="ProtNLM"/>
    </source>
</evidence>
<proteinExistence type="predicted"/>
<organism evidence="1 2">
    <name type="scientific">Anabaena azotica FACHB-119</name>
    <dbReference type="NCBI Taxonomy" id="947527"/>
    <lineage>
        <taxon>Bacteria</taxon>
        <taxon>Bacillati</taxon>
        <taxon>Cyanobacteriota</taxon>
        <taxon>Cyanophyceae</taxon>
        <taxon>Nostocales</taxon>
        <taxon>Nostocaceae</taxon>
        <taxon>Anabaena</taxon>
        <taxon>Anabaena azotica</taxon>
    </lineage>
</organism>
<dbReference type="EMBL" id="JACJSG010000092">
    <property type="protein sequence ID" value="MBD2505494.1"/>
    <property type="molecule type" value="Genomic_DNA"/>
</dbReference>
<gene>
    <name evidence="1" type="ORF">H6G83_33695</name>
</gene>
<accession>A0ABR8DEF8</accession>
<name>A0ABR8DEF8_9NOST</name>
<protein>
    <recommendedName>
        <fullName evidence="3">PEP-CTERM sorting domain-containing protein</fullName>
    </recommendedName>
</protein>
<sequence length="226" mass="24870">MHILKKLIIATVGASCLIISTGIAPVKAALLEFNFTVKELLTNEYFGTDSGFFTLNTQTREIVDSGGVLNPPDGIFLRSVFTVDNIDGNTFLNVKNFKCREFLLTPDGSKVCFGTDNFANEVNLQFRGENLFNQLSSNPFVYENSFVVGTRPEADPDTGFNPFIITGSNFQFISFTFSIPYPVTALQVKNIDTAQVIPESTTTTAILNIGALSVGLMLKRKHKTLF</sequence>
<reference evidence="1 2" key="1">
    <citation type="journal article" date="2020" name="ISME J.">
        <title>Comparative genomics reveals insights into cyanobacterial evolution and habitat adaptation.</title>
        <authorList>
            <person name="Chen M.Y."/>
            <person name="Teng W.K."/>
            <person name="Zhao L."/>
            <person name="Hu C.X."/>
            <person name="Zhou Y.K."/>
            <person name="Han B.P."/>
            <person name="Song L.R."/>
            <person name="Shu W.S."/>
        </authorList>
    </citation>
    <scope>NUCLEOTIDE SEQUENCE [LARGE SCALE GENOMIC DNA]</scope>
    <source>
        <strain evidence="1 2">FACHB-119</strain>
    </source>
</reference>
<dbReference type="Proteomes" id="UP000661112">
    <property type="component" value="Unassembled WGS sequence"/>
</dbReference>
<evidence type="ECO:0000313" key="1">
    <source>
        <dbReference type="EMBL" id="MBD2505494.1"/>
    </source>
</evidence>
<comment type="caution">
    <text evidence="1">The sequence shown here is derived from an EMBL/GenBank/DDBJ whole genome shotgun (WGS) entry which is preliminary data.</text>
</comment>
<dbReference type="RefSeq" id="WP_190480349.1">
    <property type="nucleotide sequence ID" value="NZ_JACJSG010000092.1"/>
</dbReference>
<keyword evidence="2" id="KW-1185">Reference proteome</keyword>
<evidence type="ECO:0000313" key="2">
    <source>
        <dbReference type="Proteomes" id="UP000661112"/>
    </source>
</evidence>